<feature type="binding site" evidence="6">
    <location>
        <position position="17"/>
    </location>
    <ligand>
        <name>Zn(2+)</name>
        <dbReference type="ChEBI" id="CHEBI:29105"/>
    </ligand>
</feature>
<evidence type="ECO:0000256" key="1">
    <source>
        <dbReference type="ARBA" id="ARBA00022723"/>
    </source>
</evidence>
<dbReference type="GO" id="GO:0000977">
    <property type="term" value="F:RNA polymerase II transcription regulatory region sequence-specific DNA binding"/>
    <property type="evidence" value="ECO:0007669"/>
    <property type="project" value="TreeGrafter"/>
</dbReference>
<evidence type="ECO:0000256" key="3">
    <source>
        <dbReference type="ARBA" id="ARBA00022771"/>
    </source>
</evidence>
<dbReference type="EMBL" id="CAJNRD030001114">
    <property type="protein sequence ID" value="CAG5073454.1"/>
    <property type="molecule type" value="Genomic_DNA"/>
</dbReference>
<keyword evidence="4 6" id="KW-0862">Zinc</keyword>
<dbReference type="InterPro" id="IPR013087">
    <property type="entry name" value="Znf_C2H2_type"/>
</dbReference>
<evidence type="ECO:0000256" key="5">
    <source>
        <dbReference type="PROSITE-ProRule" id="PRU00042"/>
    </source>
</evidence>
<protein>
    <submittedName>
        <fullName evidence="9">Similar to ZNF808: Zinc finger protein 808 (Homo sapiens)</fullName>
    </submittedName>
</protein>
<evidence type="ECO:0000259" key="8">
    <source>
        <dbReference type="PROSITE" id="PS51915"/>
    </source>
</evidence>
<keyword evidence="10" id="KW-1185">Reference proteome</keyword>
<evidence type="ECO:0000256" key="2">
    <source>
        <dbReference type="ARBA" id="ARBA00022737"/>
    </source>
</evidence>
<dbReference type="PROSITE" id="PS00028">
    <property type="entry name" value="ZINC_FINGER_C2H2_1"/>
    <property type="match status" value="4"/>
</dbReference>
<dbReference type="InterPro" id="IPR012934">
    <property type="entry name" value="Znf_AD"/>
</dbReference>
<feature type="binding site" evidence="6">
    <location>
        <position position="14"/>
    </location>
    <ligand>
        <name>Zn(2+)</name>
        <dbReference type="ChEBI" id="CHEBI:29105"/>
    </ligand>
</feature>
<organism evidence="9 10">
    <name type="scientific">Cotesia congregata</name>
    <name type="common">Parasitoid wasp</name>
    <name type="synonym">Apanteles congregatus</name>
    <dbReference type="NCBI Taxonomy" id="51543"/>
    <lineage>
        <taxon>Eukaryota</taxon>
        <taxon>Metazoa</taxon>
        <taxon>Ecdysozoa</taxon>
        <taxon>Arthropoda</taxon>
        <taxon>Hexapoda</taxon>
        <taxon>Insecta</taxon>
        <taxon>Pterygota</taxon>
        <taxon>Neoptera</taxon>
        <taxon>Endopterygota</taxon>
        <taxon>Hymenoptera</taxon>
        <taxon>Apocrita</taxon>
        <taxon>Ichneumonoidea</taxon>
        <taxon>Braconidae</taxon>
        <taxon>Microgastrinae</taxon>
        <taxon>Cotesia</taxon>
    </lineage>
</organism>
<dbReference type="GO" id="GO:0005634">
    <property type="term" value="C:nucleus"/>
    <property type="evidence" value="ECO:0007669"/>
    <property type="project" value="InterPro"/>
</dbReference>
<dbReference type="OrthoDB" id="3437960at2759"/>
<feature type="domain" description="ZAD" evidence="8">
    <location>
        <begin position="12"/>
        <end position="85"/>
    </location>
</feature>
<sequence length="799" mass="92249">MSENCIKNCMIDKCRICLSNSNSMIDMFRPEIFIKIKEFAASISTVIDNDNDLPKNICHICLYKLDMWDDFKQQLINSNQFLLNLSDSHELSILEKNSVNNINNLTNDNDLMQLANESSQINSQPLKALNSEVASNKTNLNMLQSQFSLKTSKNETENSSEGKQTTELLIKTRYSGIRRTNEQRMASTQRWVARKRALLAATGENDSDTDSINSDATLKLSSLKKHRKSFNFSTNENHQFEPQSMQSELVMGDAMFIITSSLFLSELSNVNQLSNVLKLPSNHEGNNIVTHKQQNIDIMNALQLCRIESSNKYLMEDGKFVERCLNIEIEGTEFEKLQNLQFKLASFIDKDLKKKLINEKDCSEDMDSENIKCREPFQTLEQQLKVIVEKSVKKNLNKYQVMQCKTINKFHHKKTFSTAFIKAAMKSKVFQPRVFLDRLDLNLINIENDRNSHKLPKHLTNLNCYKNQVHNVDERNNYCNGNDIKILKKLKEKKESIDVNNDGLNDKRHVCRAHSGSFDRQLDVHRNFSIHKEQVLSEKIVKKIMRCKECDESVEADLVETHICKSLLSKYHHKCNKCDIIFCTDSLLLNHKKIHEKDQKISKVFTTDLEKLYSCFICNKKFTDDEILKKHLQNYCDDANKEHGNMSTSMKMFQCAICGHTLSTEDKLEAHVEQHLLDDADNNSNLVNIIQANSIKESPGIQSDVKRSYLHSNNKFDTNVELALNIQTHDTKDKIIESLQDDFQMQNESRMCTICDLNFNNEQELLDHLNVHNNASCVCMLCDQPFLTLVELQKHVNSH</sequence>
<dbReference type="PROSITE" id="PS50157">
    <property type="entry name" value="ZINC_FINGER_C2H2_2"/>
    <property type="match status" value="3"/>
</dbReference>
<evidence type="ECO:0000256" key="6">
    <source>
        <dbReference type="PROSITE-ProRule" id="PRU01263"/>
    </source>
</evidence>
<dbReference type="SUPFAM" id="SSF57667">
    <property type="entry name" value="beta-beta-alpha zinc fingers"/>
    <property type="match status" value="2"/>
</dbReference>
<proteinExistence type="predicted"/>
<accession>A0A8J2E8Q1</accession>
<gene>
    <name evidence="9" type="ORF">HICCMSTLAB_LOCUS397</name>
</gene>
<evidence type="ECO:0000313" key="9">
    <source>
        <dbReference type="EMBL" id="CAG5073454.1"/>
    </source>
</evidence>
<evidence type="ECO:0000256" key="4">
    <source>
        <dbReference type="ARBA" id="ARBA00022833"/>
    </source>
</evidence>
<dbReference type="GO" id="GO:0008270">
    <property type="term" value="F:zinc ion binding"/>
    <property type="evidence" value="ECO:0007669"/>
    <property type="project" value="UniProtKB-UniRule"/>
</dbReference>
<dbReference type="Gene3D" id="3.30.160.60">
    <property type="entry name" value="Classic Zinc Finger"/>
    <property type="match status" value="2"/>
</dbReference>
<dbReference type="Proteomes" id="UP000786811">
    <property type="component" value="Unassembled WGS sequence"/>
</dbReference>
<dbReference type="PANTHER" id="PTHR24409">
    <property type="entry name" value="ZINC FINGER PROTEIN 142"/>
    <property type="match status" value="1"/>
</dbReference>
<dbReference type="PANTHER" id="PTHR24409:SF295">
    <property type="entry name" value="AZ2-RELATED"/>
    <property type="match status" value="1"/>
</dbReference>
<comment type="caution">
    <text evidence="9">The sequence shown here is derived from an EMBL/GenBank/DDBJ whole genome shotgun (WGS) entry which is preliminary data.</text>
</comment>
<dbReference type="Pfam" id="PF07776">
    <property type="entry name" value="zf-AD"/>
    <property type="match status" value="1"/>
</dbReference>
<keyword evidence="2" id="KW-0677">Repeat</keyword>
<dbReference type="SUPFAM" id="SSF57716">
    <property type="entry name" value="Glucocorticoid receptor-like (DNA-binding domain)"/>
    <property type="match status" value="1"/>
</dbReference>
<feature type="domain" description="C2H2-type" evidence="7">
    <location>
        <begin position="653"/>
        <end position="680"/>
    </location>
</feature>
<feature type="binding site" evidence="6">
    <location>
        <position position="58"/>
    </location>
    <ligand>
        <name>Zn(2+)</name>
        <dbReference type="ChEBI" id="CHEBI:29105"/>
    </ligand>
</feature>
<dbReference type="InterPro" id="IPR036236">
    <property type="entry name" value="Znf_C2H2_sf"/>
</dbReference>
<name>A0A8J2E8Q1_COTCN</name>
<dbReference type="Pfam" id="PF12874">
    <property type="entry name" value="zf-met"/>
    <property type="match status" value="2"/>
</dbReference>
<evidence type="ECO:0000259" key="7">
    <source>
        <dbReference type="PROSITE" id="PS50157"/>
    </source>
</evidence>
<dbReference type="GO" id="GO:0000981">
    <property type="term" value="F:DNA-binding transcription factor activity, RNA polymerase II-specific"/>
    <property type="evidence" value="ECO:0007669"/>
    <property type="project" value="TreeGrafter"/>
</dbReference>
<keyword evidence="3 5" id="KW-0863">Zinc-finger</keyword>
<keyword evidence="1 6" id="KW-0479">Metal-binding</keyword>
<reference evidence="9" key="1">
    <citation type="submission" date="2021-04" db="EMBL/GenBank/DDBJ databases">
        <authorList>
            <person name="Chebbi M.A.C M."/>
        </authorList>
    </citation>
    <scope>NUCLEOTIDE SEQUENCE</scope>
</reference>
<dbReference type="AlphaFoldDB" id="A0A8J2E8Q1"/>
<dbReference type="SMART" id="SM00355">
    <property type="entry name" value="ZnF_C2H2"/>
    <property type="match status" value="5"/>
</dbReference>
<feature type="domain" description="C2H2-type" evidence="7">
    <location>
        <begin position="573"/>
        <end position="600"/>
    </location>
</feature>
<feature type="domain" description="C2H2-type" evidence="7">
    <location>
        <begin position="613"/>
        <end position="640"/>
    </location>
</feature>
<dbReference type="PROSITE" id="PS51915">
    <property type="entry name" value="ZAD"/>
    <property type="match status" value="1"/>
</dbReference>
<dbReference type="SMART" id="SM00868">
    <property type="entry name" value="zf-AD"/>
    <property type="match status" value="1"/>
</dbReference>
<evidence type="ECO:0000313" key="10">
    <source>
        <dbReference type="Proteomes" id="UP000786811"/>
    </source>
</evidence>
<feature type="binding site" evidence="6">
    <location>
        <position position="61"/>
    </location>
    <ligand>
        <name>Zn(2+)</name>
        <dbReference type="ChEBI" id="CHEBI:29105"/>
    </ligand>
</feature>